<evidence type="ECO:0000313" key="2">
    <source>
        <dbReference type="Proteomes" id="UP000800041"/>
    </source>
</evidence>
<dbReference type="Proteomes" id="UP000800041">
    <property type="component" value="Unassembled WGS sequence"/>
</dbReference>
<keyword evidence="2" id="KW-1185">Reference proteome</keyword>
<dbReference type="AlphaFoldDB" id="A0A6G1GSR6"/>
<name>A0A6G1GSR6_9PEZI</name>
<protein>
    <submittedName>
        <fullName evidence="1">Uncharacterized protein</fullName>
    </submittedName>
</protein>
<evidence type="ECO:0000313" key="1">
    <source>
        <dbReference type="EMBL" id="KAF1983788.1"/>
    </source>
</evidence>
<reference evidence="1" key="1">
    <citation type="journal article" date="2020" name="Stud. Mycol.">
        <title>101 Dothideomycetes genomes: a test case for predicting lifestyles and emergence of pathogens.</title>
        <authorList>
            <person name="Haridas S."/>
            <person name="Albert R."/>
            <person name="Binder M."/>
            <person name="Bloem J."/>
            <person name="Labutti K."/>
            <person name="Salamov A."/>
            <person name="Andreopoulos B."/>
            <person name="Baker S."/>
            <person name="Barry K."/>
            <person name="Bills G."/>
            <person name="Bluhm B."/>
            <person name="Cannon C."/>
            <person name="Castanera R."/>
            <person name="Culley D."/>
            <person name="Daum C."/>
            <person name="Ezra D."/>
            <person name="Gonzalez J."/>
            <person name="Henrissat B."/>
            <person name="Kuo A."/>
            <person name="Liang C."/>
            <person name="Lipzen A."/>
            <person name="Lutzoni F."/>
            <person name="Magnuson J."/>
            <person name="Mondo S."/>
            <person name="Nolan M."/>
            <person name="Ohm R."/>
            <person name="Pangilinan J."/>
            <person name="Park H.-J."/>
            <person name="Ramirez L."/>
            <person name="Alfaro M."/>
            <person name="Sun H."/>
            <person name="Tritt A."/>
            <person name="Yoshinaga Y."/>
            <person name="Zwiers L.-H."/>
            <person name="Turgeon B."/>
            <person name="Goodwin S."/>
            <person name="Spatafora J."/>
            <person name="Crous P."/>
            <person name="Grigoriev I."/>
        </authorList>
    </citation>
    <scope>NUCLEOTIDE SEQUENCE</scope>
    <source>
        <strain evidence="1">CBS 113979</strain>
    </source>
</reference>
<sequence length="174" mass="18495">MDGSAEQALRGSFFCGIQIRTAEGNGPRCLDDGIEEKGGLAYSQDNSNHTIQGIFQKLYSSASHSTPPLLLSGPLIPNHPIAKMQHDNHERGRSEWRVGGEWEGRGAVDGRHACAVVVEGCGGGFERTWVLDAACGRGVAAWGECHFCWCVVVVMVLGLSSGLEEGGGVGVEWA</sequence>
<dbReference type="EMBL" id="ML977172">
    <property type="protein sequence ID" value="KAF1983788.1"/>
    <property type="molecule type" value="Genomic_DNA"/>
</dbReference>
<organism evidence="1 2">
    <name type="scientific">Aulographum hederae CBS 113979</name>
    <dbReference type="NCBI Taxonomy" id="1176131"/>
    <lineage>
        <taxon>Eukaryota</taxon>
        <taxon>Fungi</taxon>
        <taxon>Dikarya</taxon>
        <taxon>Ascomycota</taxon>
        <taxon>Pezizomycotina</taxon>
        <taxon>Dothideomycetes</taxon>
        <taxon>Pleosporomycetidae</taxon>
        <taxon>Aulographales</taxon>
        <taxon>Aulographaceae</taxon>
    </lineage>
</organism>
<accession>A0A6G1GSR6</accession>
<proteinExistence type="predicted"/>
<gene>
    <name evidence="1" type="ORF">K402DRAFT_155848</name>
</gene>